<proteinExistence type="predicted"/>
<name>A0A6B8VLH1_9CORY</name>
<feature type="domain" description="DNA polymerase III delta subunit C-terminal" evidence="9">
    <location>
        <begin position="336"/>
        <end position="392"/>
    </location>
</feature>
<dbReference type="InterPro" id="IPR050238">
    <property type="entry name" value="DNA_Rep/Repair_Clamp_Loader"/>
</dbReference>
<dbReference type="GO" id="GO:0003677">
    <property type="term" value="F:DNA binding"/>
    <property type="evidence" value="ECO:0007669"/>
    <property type="project" value="InterPro"/>
</dbReference>
<protein>
    <recommendedName>
        <fullName evidence="2">DNA polymerase III subunit delta'</fullName>
        <ecNumber evidence="1">2.7.7.7</ecNumber>
    </recommendedName>
</protein>
<evidence type="ECO:0000256" key="1">
    <source>
        <dbReference type="ARBA" id="ARBA00012417"/>
    </source>
</evidence>
<evidence type="ECO:0000313" key="10">
    <source>
        <dbReference type="EMBL" id="QGU06302.1"/>
    </source>
</evidence>
<evidence type="ECO:0000313" key="11">
    <source>
        <dbReference type="Proteomes" id="UP000424462"/>
    </source>
</evidence>
<dbReference type="Gene3D" id="3.40.50.300">
    <property type="entry name" value="P-loop containing nucleotide triphosphate hydrolases"/>
    <property type="match status" value="1"/>
</dbReference>
<dbReference type="Pfam" id="PF09115">
    <property type="entry name" value="DNApol3-delta_C"/>
    <property type="match status" value="1"/>
</dbReference>
<dbReference type="PANTHER" id="PTHR11669:SF8">
    <property type="entry name" value="DNA POLYMERASE III SUBUNIT DELTA"/>
    <property type="match status" value="1"/>
</dbReference>
<dbReference type="EC" id="2.7.7.7" evidence="1"/>
<dbReference type="GO" id="GO:0003887">
    <property type="term" value="F:DNA-directed DNA polymerase activity"/>
    <property type="evidence" value="ECO:0007669"/>
    <property type="project" value="UniProtKB-KW"/>
</dbReference>
<evidence type="ECO:0000256" key="6">
    <source>
        <dbReference type="ARBA" id="ARBA00022932"/>
    </source>
</evidence>
<evidence type="ECO:0000259" key="9">
    <source>
        <dbReference type="Pfam" id="PF09115"/>
    </source>
</evidence>
<comment type="catalytic activity">
    <reaction evidence="7">
        <text>DNA(n) + a 2'-deoxyribonucleoside 5'-triphosphate = DNA(n+1) + diphosphate</text>
        <dbReference type="Rhea" id="RHEA:22508"/>
        <dbReference type="Rhea" id="RHEA-COMP:17339"/>
        <dbReference type="Rhea" id="RHEA-COMP:17340"/>
        <dbReference type="ChEBI" id="CHEBI:33019"/>
        <dbReference type="ChEBI" id="CHEBI:61560"/>
        <dbReference type="ChEBI" id="CHEBI:173112"/>
        <dbReference type="EC" id="2.7.7.7"/>
    </reaction>
</comment>
<evidence type="ECO:0000256" key="3">
    <source>
        <dbReference type="ARBA" id="ARBA00022679"/>
    </source>
</evidence>
<keyword evidence="6" id="KW-0239">DNA-directed DNA polymerase</keyword>
<evidence type="ECO:0000256" key="5">
    <source>
        <dbReference type="ARBA" id="ARBA00022705"/>
    </source>
</evidence>
<reference evidence="10 11" key="1">
    <citation type="submission" date="2019-11" db="EMBL/GenBank/DDBJ databases">
        <title>Complete genome sequence of Corynebacterium kalinowskii 1959, a novel Corynebacterium species isolated from soil of a small paddock in Vilsendorf, Germany.</title>
        <authorList>
            <person name="Schaffert L."/>
            <person name="Ruwe M."/>
            <person name="Milse J."/>
            <person name="Hanuschka K."/>
            <person name="Ortseifen V."/>
            <person name="Droste J."/>
            <person name="Brandt D."/>
            <person name="Schlueter L."/>
            <person name="Kutter Y."/>
            <person name="Vinke S."/>
            <person name="Viehoefer P."/>
            <person name="Jacob L."/>
            <person name="Luebke N.-C."/>
            <person name="Schulte-Berndt E."/>
            <person name="Hain C."/>
            <person name="Linder M."/>
            <person name="Schmidt P."/>
            <person name="Wollenschlaeger L."/>
            <person name="Luttermann T."/>
            <person name="Thieme E."/>
            <person name="Hassa J."/>
            <person name="Haak M."/>
            <person name="Wittchen M."/>
            <person name="Mentz A."/>
            <person name="Persicke M."/>
            <person name="Busche T."/>
            <person name="Ruckert C."/>
        </authorList>
    </citation>
    <scope>NUCLEOTIDE SEQUENCE [LARGE SCALE GENOMIC DNA]</scope>
    <source>
        <strain evidence="10 11">2039</strain>
    </source>
</reference>
<keyword evidence="5" id="KW-0235">DNA replication</keyword>
<dbReference type="SUPFAM" id="SSF52540">
    <property type="entry name" value="P-loop containing nucleoside triphosphate hydrolases"/>
    <property type="match status" value="1"/>
</dbReference>
<dbReference type="EMBL" id="CP046455">
    <property type="protein sequence ID" value="QGU06302.1"/>
    <property type="molecule type" value="Genomic_DNA"/>
</dbReference>
<dbReference type="AlphaFoldDB" id="A0A6B8VLH1"/>
<dbReference type="RefSeq" id="WP_156229878.1">
    <property type="nucleotide sequence ID" value="NZ_CP046455.1"/>
</dbReference>
<evidence type="ECO:0000256" key="7">
    <source>
        <dbReference type="ARBA" id="ARBA00049244"/>
    </source>
</evidence>
<keyword evidence="4 10" id="KW-0548">Nucleotidyltransferase</keyword>
<evidence type="ECO:0000256" key="2">
    <source>
        <dbReference type="ARBA" id="ARBA00014363"/>
    </source>
</evidence>
<dbReference type="GO" id="GO:0009360">
    <property type="term" value="C:DNA polymerase III complex"/>
    <property type="evidence" value="ECO:0007669"/>
    <property type="project" value="InterPro"/>
</dbReference>
<sequence>MSAPTQPLSVAERLADLPAVRTALIDAAWAARARIRGVPANDHQVEENAMTHAWLFTGPPGSGRSNAAMALAAALVCTNPEEPGCGRCEDCLAVFNDSHTDVVHVVPRALSIGVGEVERIVRDAASMPTVADWRVVVLEDADRLSESAANSLLKTVEEPPAHTVVILCAPSTDPEDFSVTLRSRCRHVYVKTPSKAEITRILMTEEGASAADAELAAVASLRHIGRARRLVKYPEAQKRRSEILNLAEMVFHGDQAFQAVGRFVDPIRKQVREELTEANDEERRKLEASMGAGGRGKGTQKMARGMGGQLKELEKQQKLRETRRVRDLLDLSLLDFSSLYRDALMIKVGAQVELTHPDYHGLAAELAGRGSEAGLVACLDAITRCREQLEENVQPKVAFDGMIGRVRKAFQVS</sequence>
<keyword evidence="3 10" id="KW-0808">Transferase</keyword>
<dbReference type="Proteomes" id="UP000424462">
    <property type="component" value="Chromosome"/>
</dbReference>
<feature type="compositionally biased region" description="Basic and acidic residues" evidence="8">
    <location>
        <begin position="275"/>
        <end position="287"/>
    </location>
</feature>
<gene>
    <name evidence="10" type="primary">dnaX2</name>
    <name evidence="10" type="ORF">COCCU_01710</name>
</gene>
<dbReference type="InterPro" id="IPR015199">
    <property type="entry name" value="DNA_pol_III_delta_C"/>
</dbReference>
<dbReference type="NCBIfam" id="NF005926">
    <property type="entry name" value="PRK07940.1"/>
    <property type="match status" value="1"/>
</dbReference>
<dbReference type="GO" id="GO:0006261">
    <property type="term" value="P:DNA-templated DNA replication"/>
    <property type="evidence" value="ECO:0007669"/>
    <property type="project" value="TreeGrafter"/>
</dbReference>
<accession>A0A6B8VLH1</accession>
<evidence type="ECO:0000256" key="8">
    <source>
        <dbReference type="SAM" id="MobiDB-lite"/>
    </source>
</evidence>
<dbReference type="Pfam" id="PF13177">
    <property type="entry name" value="DNA_pol3_delta2"/>
    <property type="match status" value="1"/>
</dbReference>
<organism evidence="10 11">
    <name type="scientific">Corynebacterium occultum</name>
    <dbReference type="NCBI Taxonomy" id="2675219"/>
    <lineage>
        <taxon>Bacteria</taxon>
        <taxon>Bacillati</taxon>
        <taxon>Actinomycetota</taxon>
        <taxon>Actinomycetes</taxon>
        <taxon>Mycobacteriales</taxon>
        <taxon>Corynebacteriaceae</taxon>
        <taxon>Corynebacterium</taxon>
    </lineage>
</organism>
<keyword evidence="11" id="KW-1185">Reference proteome</keyword>
<feature type="region of interest" description="Disordered" evidence="8">
    <location>
        <begin position="275"/>
        <end position="305"/>
    </location>
</feature>
<dbReference type="KEGG" id="cok:COCCU_01710"/>
<dbReference type="InterPro" id="IPR027417">
    <property type="entry name" value="P-loop_NTPase"/>
</dbReference>
<dbReference type="PANTHER" id="PTHR11669">
    <property type="entry name" value="REPLICATION FACTOR C / DNA POLYMERASE III GAMMA-TAU SUBUNIT"/>
    <property type="match status" value="1"/>
</dbReference>
<evidence type="ECO:0000256" key="4">
    <source>
        <dbReference type="ARBA" id="ARBA00022695"/>
    </source>
</evidence>